<dbReference type="AlphaFoldDB" id="A0A0J1BBF7"/>
<name>A0A0J1BBF7_RHOIS</name>
<dbReference type="Proteomes" id="UP000036367">
    <property type="component" value="Unassembled WGS sequence"/>
</dbReference>
<reference evidence="1" key="1">
    <citation type="submission" date="2015-05" db="EMBL/GenBank/DDBJ databases">
        <title>Permanent draft genome of Rhodopirellula islandicus K833.</title>
        <authorList>
            <person name="Kizina J."/>
            <person name="Richter M."/>
            <person name="Glockner F.O."/>
            <person name="Harder J."/>
        </authorList>
    </citation>
    <scope>NUCLEOTIDE SEQUENCE [LARGE SCALE GENOMIC DNA]</scope>
    <source>
        <strain evidence="1">K833</strain>
    </source>
</reference>
<protein>
    <submittedName>
        <fullName evidence="1">Uncharacterized protein</fullName>
    </submittedName>
</protein>
<dbReference type="PATRIC" id="fig|595434.4.peg.4052"/>
<comment type="caution">
    <text evidence="1">The sequence shown here is derived from an EMBL/GenBank/DDBJ whole genome shotgun (WGS) entry which is preliminary data.</text>
</comment>
<organism evidence="1 2">
    <name type="scientific">Rhodopirellula islandica</name>
    <dbReference type="NCBI Taxonomy" id="595434"/>
    <lineage>
        <taxon>Bacteria</taxon>
        <taxon>Pseudomonadati</taxon>
        <taxon>Planctomycetota</taxon>
        <taxon>Planctomycetia</taxon>
        <taxon>Pirellulales</taxon>
        <taxon>Pirellulaceae</taxon>
        <taxon>Rhodopirellula</taxon>
    </lineage>
</organism>
<keyword evidence="2" id="KW-1185">Reference proteome</keyword>
<dbReference type="STRING" id="595434.RISK_004273"/>
<gene>
    <name evidence="1" type="ORF">RISK_004273</name>
</gene>
<dbReference type="EMBL" id="LECT01000031">
    <property type="protein sequence ID" value="KLU03866.1"/>
    <property type="molecule type" value="Genomic_DNA"/>
</dbReference>
<accession>A0A0J1BBF7</accession>
<evidence type="ECO:0000313" key="1">
    <source>
        <dbReference type="EMBL" id="KLU03866.1"/>
    </source>
</evidence>
<evidence type="ECO:0000313" key="2">
    <source>
        <dbReference type="Proteomes" id="UP000036367"/>
    </source>
</evidence>
<sequence>MARQAPHRISRRQLAFGSLLSAPLRAEHTRATTHAKHLSIWKADWIRLQRKGSCFVPNNASQSANVWVLRAGTVDVL</sequence>
<proteinExistence type="predicted"/>